<keyword evidence="5" id="KW-0396">Initiation factor</keyword>
<evidence type="ECO:0000313" key="5">
    <source>
        <dbReference type="EMBL" id="AUX10077.1"/>
    </source>
</evidence>
<organism evidence="5 6">
    <name type="scientific">Halalkaliarchaeum desulfuricum</name>
    <dbReference type="NCBI Taxonomy" id="2055893"/>
    <lineage>
        <taxon>Archaea</taxon>
        <taxon>Methanobacteriati</taxon>
        <taxon>Methanobacteriota</taxon>
        <taxon>Stenosarchaea group</taxon>
        <taxon>Halobacteria</taxon>
        <taxon>Halobacteriales</taxon>
        <taxon>Haloferacaceae</taxon>
        <taxon>Halalkaliarchaeum</taxon>
    </lineage>
</organism>
<dbReference type="Pfam" id="PF00352">
    <property type="entry name" value="TBP"/>
    <property type="match status" value="2"/>
</dbReference>
<dbReference type="Gene3D" id="3.30.310.10">
    <property type="entry name" value="TATA-Binding Protein"/>
    <property type="match status" value="2"/>
</dbReference>
<keyword evidence="5" id="KW-0648">Protein biosynthesis</keyword>
<dbReference type="GeneID" id="37878812"/>
<gene>
    <name evidence="5" type="primary">tbp4</name>
    <name evidence="5" type="ORF">AArcSl_2456</name>
</gene>
<keyword evidence="4" id="KW-0804">Transcription</keyword>
<dbReference type="PANTHER" id="PTHR10126">
    <property type="entry name" value="TATA-BOX BINDING PROTEIN"/>
    <property type="match status" value="1"/>
</dbReference>
<name>A0A343TLV5_9EURY</name>
<dbReference type="RefSeq" id="WP_119819720.1">
    <property type="nucleotide sequence ID" value="NZ_CP025066.1"/>
</dbReference>
<keyword evidence="2" id="KW-0677">Repeat</keyword>
<accession>A0A343TLV5</accession>
<dbReference type="PRINTS" id="PR00686">
    <property type="entry name" value="TIFACTORIID"/>
</dbReference>
<sequence length="182" mass="20408">MTELEVANVVGMITYQQELDMAALAETFEDREETTSVTYEPAENHWLQTRFAPDDTYVAFYRSGRCSIAGCESVEHFETVVEQVNGVMRDLLGFEYEPAVEVSNIVATADLGSNISLEALTIELGMERTEYEPEQFPALMYRDSEYVMLVFSSGKLLCTGLTDRQAVSEAIETMASRIRAVL</sequence>
<dbReference type="EMBL" id="CP025066">
    <property type="protein sequence ID" value="AUX10077.1"/>
    <property type="molecule type" value="Genomic_DNA"/>
</dbReference>
<proteinExistence type="inferred from homology"/>
<reference evidence="6" key="1">
    <citation type="submission" date="2017-11" db="EMBL/GenBank/DDBJ databases">
        <title>Phenotypic and genomic properties of facultatively anaerobic sulfur-reducing natronoarchaea from hypersaline soda lakes.</title>
        <authorList>
            <person name="Sorokin D.Y."/>
            <person name="Kublanov I.V."/>
            <person name="Roman P."/>
            <person name="Sinninghe Damste J.S."/>
            <person name="Golyshin P.N."/>
            <person name="Rojo D."/>
            <person name="Ciordia S."/>
            <person name="Mena M.D.C."/>
            <person name="Ferrer M."/>
            <person name="Messina E."/>
            <person name="Smedile F."/>
            <person name="La Spada G."/>
            <person name="La Cono V."/>
            <person name="Yakimov M.M."/>
        </authorList>
    </citation>
    <scope>NUCLEOTIDE SEQUENCE [LARGE SCALE GENOMIC DNA]</scope>
    <source>
        <strain evidence="6">AArc-Sl</strain>
    </source>
</reference>
<dbReference type="AlphaFoldDB" id="A0A343TLV5"/>
<dbReference type="OrthoDB" id="350539at2157"/>
<evidence type="ECO:0000256" key="3">
    <source>
        <dbReference type="ARBA" id="ARBA00023125"/>
    </source>
</evidence>
<dbReference type="GO" id="GO:0006352">
    <property type="term" value="P:DNA-templated transcription initiation"/>
    <property type="evidence" value="ECO:0007669"/>
    <property type="project" value="InterPro"/>
</dbReference>
<dbReference type="GO" id="GO:0003677">
    <property type="term" value="F:DNA binding"/>
    <property type="evidence" value="ECO:0007669"/>
    <property type="project" value="UniProtKB-KW"/>
</dbReference>
<evidence type="ECO:0000313" key="6">
    <source>
        <dbReference type="Proteomes" id="UP000263012"/>
    </source>
</evidence>
<evidence type="ECO:0000256" key="1">
    <source>
        <dbReference type="ARBA" id="ARBA00005560"/>
    </source>
</evidence>
<evidence type="ECO:0000256" key="2">
    <source>
        <dbReference type="ARBA" id="ARBA00022737"/>
    </source>
</evidence>
<dbReference type="KEGG" id="hdf:AArcSl_2456"/>
<dbReference type="InterPro" id="IPR012295">
    <property type="entry name" value="TBP_dom_sf"/>
</dbReference>
<dbReference type="Proteomes" id="UP000263012">
    <property type="component" value="Chromosome"/>
</dbReference>
<protein>
    <submittedName>
        <fullName evidence="5">Transcription initiation factor TFIID TATA-box-binding protein</fullName>
    </submittedName>
</protein>
<dbReference type="InterPro" id="IPR000814">
    <property type="entry name" value="TBP"/>
</dbReference>
<evidence type="ECO:0000256" key="4">
    <source>
        <dbReference type="ARBA" id="ARBA00023163"/>
    </source>
</evidence>
<comment type="similarity">
    <text evidence="1">Belongs to the TBP family.</text>
</comment>
<dbReference type="GO" id="GO:0003743">
    <property type="term" value="F:translation initiation factor activity"/>
    <property type="evidence" value="ECO:0007669"/>
    <property type="project" value="UniProtKB-KW"/>
</dbReference>
<keyword evidence="3" id="KW-0238">DNA-binding</keyword>
<keyword evidence="6" id="KW-1185">Reference proteome</keyword>
<dbReference type="SUPFAM" id="SSF55945">
    <property type="entry name" value="TATA-box binding protein-like"/>
    <property type="match status" value="2"/>
</dbReference>